<evidence type="ECO:0000256" key="11">
    <source>
        <dbReference type="ARBA" id="ARBA00022840"/>
    </source>
</evidence>
<evidence type="ECO:0000256" key="7">
    <source>
        <dbReference type="ARBA" id="ARBA00022679"/>
    </source>
</evidence>
<evidence type="ECO:0000256" key="9">
    <source>
        <dbReference type="ARBA" id="ARBA00022741"/>
    </source>
</evidence>
<dbReference type="RefSeq" id="WP_097176048.1">
    <property type="nucleotide sequence ID" value="NZ_OBML01000011.1"/>
</dbReference>
<dbReference type="InterPro" id="IPR003661">
    <property type="entry name" value="HisK_dim/P_dom"/>
</dbReference>
<comment type="subcellular location">
    <subcellularLocation>
        <location evidence="2">Cell inner membrane</location>
        <topology evidence="2">Multi-pass membrane protein</topology>
    </subcellularLocation>
</comment>
<keyword evidence="11" id="KW-0067">ATP-binding</keyword>
<keyword evidence="5" id="KW-0997">Cell inner membrane</keyword>
<evidence type="ECO:0000313" key="21">
    <source>
        <dbReference type="Proteomes" id="UP000219331"/>
    </source>
</evidence>
<dbReference type="PANTHER" id="PTHR43065:SF46">
    <property type="entry name" value="C4-DICARBOXYLATE TRANSPORT SENSOR PROTEIN DCTB"/>
    <property type="match status" value="1"/>
</dbReference>
<dbReference type="SMART" id="SM00388">
    <property type="entry name" value="HisKA"/>
    <property type="match status" value="1"/>
</dbReference>
<dbReference type="SUPFAM" id="SSF47384">
    <property type="entry name" value="Homodimeric domain of signal transducing histidine kinase"/>
    <property type="match status" value="1"/>
</dbReference>
<dbReference type="GO" id="GO:0005886">
    <property type="term" value="C:plasma membrane"/>
    <property type="evidence" value="ECO:0007669"/>
    <property type="project" value="UniProtKB-SubCell"/>
</dbReference>
<keyword evidence="6" id="KW-0597">Phosphoprotein</keyword>
<evidence type="ECO:0000256" key="6">
    <source>
        <dbReference type="ARBA" id="ARBA00022553"/>
    </source>
</evidence>
<dbReference type="InterPro" id="IPR003594">
    <property type="entry name" value="HATPase_dom"/>
</dbReference>
<feature type="domain" description="Histidine kinase" evidence="19">
    <location>
        <begin position="380"/>
        <end position="593"/>
    </location>
</feature>
<evidence type="ECO:0000313" key="20">
    <source>
        <dbReference type="EMBL" id="SOC22003.1"/>
    </source>
</evidence>
<dbReference type="SUPFAM" id="SSF55874">
    <property type="entry name" value="ATPase domain of HSP90 chaperone/DNA topoisomerase II/histidine kinase"/>
    <property type="match status" value="1"/>
</dbReference>
<comment type="catalytic activity">
    <reaction evidence="1">
        <text>ATP + protein L-histidine = ADP + protein N-phospho-L-histidine.</text>
        <dbReference type="EC" id="2.7.13.3"/>
    </reaction>
</comment>
<evidence type="ECO:0000256" key="16">
    <source>
        <dbReference type="ARBA" id="ARBA00073143"/>
    </source>
</evidence>
<dbReference type="OrthoDB" id="7797927at2"/>
<dbReference type="FunFam" id="1.10.287.130:FF:000049">
    <property type="entry name" value="C4-dicarboxylate transport sensor protein DctB"/>
    <property type="match status" value="1"/>
</dbReference>
<evidence type="ECO:0000259" key="19">
    <source>
        <dbReference type="PROSITE" id="PS50109"/>
    </source>
</evidence>
<evidence type="ECO:0000256" key="1">
    <source>
        <dbReference type="ARBA" id="ARBA00000085"/>
    </source>
</evidence>
<dbReference type="EC" id="2.7.13.3" evidence="3"/>
<dbReference type="Gene3D" id="3.30.450.20">
    <property type="entry name" value="PAS domain"/>
    <property type="match status" value="1"/>
</dbReference>
<protein>
    <recommendedName>
        <fullName evidence="16">C4-dicarboxylate transport sensor protein DctB</fullName>
        <ecNumber evidence="3">2.7.13.3</ecNumber>
    </recommendedName>
</protein>
<keyword evidence="14 18" id="KW-0472">Membrane</keyword>
<dbReference type="CDD" id="cd00082">
    <property type="entry name" value="HisKA"/>
    <property type="match status" value="1"/>
</dbReference>
<reference evidence="20 21" key="1">
    <citation type="submission" date="2017-08" db="EMBL/GenBank/DDBJ databases">
        <authorList>
            <person name="de Groot N.N."/>
        </authorList>
    </citation>
    <scope>NUCLEOTIDE SEQUENCE [LARGE SCALE GENOMIC DNA]</scope>
    <source>
        <strain evidence="20 21">USBA 352</strain>
    </source>
</reference>
<keyword evidence="21" id="KW-1185">Reference proteome</keyword>
<evidence type="ECO:0000256" key="3">
    <source>
        <dbReference type="ARBA" id="ARBA00012438"/>
    </source>
</evidence>
<keyword evidence="9" id="KW-0547">Nucleotide-binding</keyword>
<dbReference type="GO" id="GO:0005524">
    <property type="term" value="F:ATP binding"/>
    <property type="evidence" value="ECO:0007669"/>
    <property type="project" value="UniProtKB-KW"/>
</dbReference>
<evidence type="ECO:0000256" key="10">
    <source>
        <dbReference type="ARBA" id="ARBA00022777"/>
    </source>
</evidence>
<evidence type="ECO:0000256" key="5">
    <source>
        <dbReference type="ARBA" id="ARBA00022519"/>
    </source>
</evidence>
<evidence type="ECO:0000256" key="8">
    <source>
        <dbReference type="ARBA" id="ARBA00022692"/>
    </source>
</evidence>
<feature type="coiled-coil region" evidence="17">
    <location>
        <begin position="337"/>
        <end position="371"/>
    </location>
</feature>
<organism evidence="20 21">
    <name type="scientific">Stappia indica</name>
    <dbReference type="NCBI Taxonomy" id="538381"/>
    <lineage>
        <taxon>Bacteria</taxon>
        <taxon>Pseudomonadati</taxon>
        <taxon>Pseudomonadota</taxon>
        <taxon>Alphaproteobacteria</taxon>
        <taxon>Hyphomicrobiales</taxon>
        <taxon>Stappiaceae</taxon>
        <taxon>Stappia</taxon>
    </lineage>
</organism>
<keyword evidence="12 18" id="KW-1133">Transmembrane helix</keyword>
<dbReference type="Gene3D" id="1.10.287.130">
    <property type="match status" value="1"/>
</dbReference>
<evidence type="ECO:0000256" key="15">
    <source>
        <dbReference type="ARBA" id="ARBA00059004"/>
    </source>
</evidence>
<proteinExistence type="predicted"/>
<evidence type="ECO:0000256" key="13">
    <source>
        <dbReference type="ARBA" id="ARBA00023012"/>
    </source>
</evidence>
<sequence>MTSLARQARRNALHIMVLCCALPVTVLIGWVTWETASRLFAAEVATRAQALLSVQSATLERQLDKFRLLSPLLAQRPDVRDIILRRDARGGERAAALVAGMAGAQEVLFLDAAGGLIASSHMSPRYPGNMLEQVPLAEAQQGRLGRAYRRGSGSEPGSYVFASAVRAGSLVIGIVVVRVSLAEIEQAWALSPAPIVAIDEMGEIVATNRPLWRGQKASERFEVLGAAEVPRTGEGAAAAATEAEYVRFNGVKGRGPYLRMARTLPVLDWQVAAFADTADARSQSQKVAAIAVLICLLATVVGWVAADRRVAVLRRLREDKIAASRLERKVRLRTRDLSEANARLAREVSEREAAEAELRNMQADLVQAAKMATLGQMSAALSHEFNQPLAAIRSNADNAKQFIERGMGERVNGALDRIILMVERMAEISRVLKGFSRRAGTDMRPTAVKPVVDEAMMLLSPRIKQGRGRLTVTHLDGPLSVVGGHVRLEQVVLNLVSNALDAVEARDDGQVVLTTRSEAGQAVIEVRDNGPGISSDLLPKVFDPFFTTKEVGKGLGLGLSIAYKIVHDFSGSLTVRHAEGGGAVFTVRLPLAAGLSDAAE</sequence>
<dbReference type="STRING" id="538381.GCA_001696535_01645"/>
<dbReference type="GO" id="GO:0000155">
    <property type="term" value="F:phosphorelay sensor kinase activity"/>
    <property type="evidence" value="ECO:0007669"/>
    <property type="project" value="InterPro"/>
</dbReference>
<comment type="function">
    <text evidence="15">Member of the two-component regulatory system DctB/DctD involved in the transport of C4-dicarboxylates. DctB functions as a membrane-associated protein kinase that phosphorylates DctD in response to environmental signals.</text>
</comment>
<dbReference type="Proteomes" id="UP000219331">
    <property type="component" value="Unassembled WGS sequence"/>
</dbReference>
<dbReference type="EMBL" id="OBML01000011">
    <property type="protein sequence ID" value="SOC22003.1"/>
    <property type="molecule type" value="Genomic_DNA"/>
</dbReference>
<evidence type="ECO:0000256" key="2">
    <source>
        <dbReference type="ARBA" id="ARBA00004429"/>
    </source>
</evidence>
<accession>A0A285TJP5</accession>
<keyword evidence="8 18" id="KW-0812">Transmembrane</keyword>
<dbReference type="InterPro" id="IPR017055">
    <property type="entry name" value="Sig_transdc_His_kinase_DctB"/>
</dbReference>
<evidence type="ECO:0000256" key="14">
    <source>
        <dbReference type="ARBA" id="ARBA00023136"/>
    </source>
</evidence>
<dbReference type="PRINTS" id="PR00344">
    <property type="entry name" value="BCTRLSENSOR"/>
</dbReference>
<dbReference type="Pfam" id="PF02518">
    <property type="entry name" value="HATPase_c"/>
    <property type="match status" value="1"/>
</dbReference>
<keyword evidence="17" id="KW-0175">Coiled coil</keyword>
<dbReference type="InterPro" id="IPR005467">
    <property type="entry name" value="His_kinase_dom"/>
</dbReference>
<name>A0A285TJP5_9HYPH</name>
<dbReference type="Pfam" id="PF00512">
    <property type="entry name" value="HisKA"/>
    <property type="match status" value="1"/>
</dbReference>
<dbReference type="AlphaFoldDB" id="A0A285TJP5"/>
<dbReference type="PROSITE" id="PS50109">
    <property type="entry name" value="HIS_KIN"/>
    <property type="match status" value="1"/>
</dbReference>
<keyword evidence="10 20" id="KW-0418">Kinase</keyword>
<dbReference type="PANTHER" id="PTHR43065">
    <property type="entry name" value="SENSOR HISTIDINE KINASE"/>
    <property type="match status" value="1"/>
</dbReference>
<dbReference type="InterPro" id="IPR036097">
    <property type="entry name" value="HisK_dim/P_sf"/>
</dbReference>
<evidence type="ECO:0000256" key="17">
    <source>
        <dbReference type="SAM" id="Coils"/>
    </source>
</evidence>
<feature type="transmembrane region" description="Helical" evidence="18">
    <location>
        <begin position="287"/>
        <end position="306"/>
    </location>
</feature>
<keyword evidence="4" id="KW-1003">Cell membrane</keyword>
<keyword evidence="13" id="KW-0902">Two-component regulatory system</keyword>
<gene>
    <name evidence="20" type="ORF">SAMN05421512_111204</name>
</gene>
<dbReference type="PIRSF" id="PIRSF036431">
    <property type="entry name" value="STHK_DctB"/>
    <property type="match status" value="1"/>
</dbReference>
<dbReference type="InterPro" id="IPR004358">
    <property type="entry name" value="Sig_transdc_His_kin-like_C"/>
</dbReference>
<evidence type="ECO:0000256" key="18">
    <source>
        <dbReference type="SAM" id="Phobius"/>
    </source>
</evidence>
<dbReference type="InterPro" id="IPR036890">
    <property type="entry name" value="HATPase_C_sf"/>
</dbReference>
<evidence type="ECO:0000256" key="12">
    <source>
        <dbReference type="ARBA" id="ARBA00022989"/>
    </source>
</evidence>
<evidence type="ECO:0000256" key="4">
    <source>
        <dbReference type="ARBA" id="ARBA00022475"/>
    </source>
</evidence>
<feature type="transmembrane region" description="Helical" evidence="18">
    <location>
        <begin position="12"/>
        <end position="33"/>
    </location>
</feature>
<dbReference type="Gene3D" id="3.30.565.10">
    <property type="entry name" value="Histidine kinase-like ATPase, C-terminal domain"/>
    <property type="match status" value="1"/>
</dbReference>
<keyword evidence="7" id="KW-0808">Transferase</keyword>
<dbReference type="SMART" id="SM00387">
    <property type="entry name" value="HATPase_c"/>
    <property type="match status" value="1"/>
</dbReference>